<feature type="region of interest" description="Disordered" evidence="1">
    <location>
        <begin position="23"/>
        <end position="88"/>
    </location>
</feature>
<feature type="compositionally biased region" description="Acidic residues" evidence="1">
    <location>
        <begin position="41"/>
        <end position="60"/>
    </location>
</feature>
<dbReference type="EMBL" id="AVOT02021672">
    <property type="protein sequence ID" value="MBW0510629.1"/>
    <property type="molecule type" value="Genomic_DNA"/>
</dbReference>
<protein>
    <submittedName>
        <fullName evidence="2">Uncharacterized protein</fullName>
    </submittedName>
</protein>
<keyword evidence="3" id="KW-1185">Reference proteome</keyword>
<reference evidence="2" key="1">
    <citation type="submission" date="2021-03" db="EMBL/GenBank/DDBJ databases">
        <title>Draft genome sequence of rust myrtle Austropuccinia psidii MF-1, a brazilian biotype.</title>
        <authorList>
            <person name="Quecine M.C."/>
            <person name="Pachon D.M.R."/>
            <person name="Bonatelli M.L."/>
            <person name="Correr F.H."/>
            <person name="Franceschini L.M."/>
            <person name="Leite T.F."/>
            <person name="Margarido G.R.A."/>
            <person name="Almeida C.A."/>
            <person name="Ferrarezi J.A."/>
            <person name="Labate C.A."/>
        </authorList>
    </citation>
    <scope>NUCLEOTIDE SEQUENCE</scope>
    <source>
        <strain evidence="2">MF-1</strain>
    </source>
</reference>
<dbReference type="AlphaFoldDB" id="A0A9Q3DWN5"/>
<dbReference type="Proteomes" id="UP000765509">
    <property type="component" value="Unassembled WGS sequence"/>
</dbReference>
<evidence type="ECO:0000313" key="3">
    <source>
        <dbReference type="Proteomes" id="UP000765509"/>
    </source>
</evidence>
<proteinExistence type="predicted"/>
<comment type="caution">
    <text evidence="2">The sequence shown here is derived from an EMBL/GenBank/DDBJ whole genome shotgun (WGS) entry which is preliminary data.</text>
</comment>
<accession>A0A9Q3DWN5</accession>
<evidence type="ECO:0000313" key="2">
    <source>
        <dbReference type="EMBL" id="MBW0510629.1"/>
    </source>
</evidence>
<gene>
    <name evidence="2" type="ORF">O181_050344</name>
</gene>
<sequence length="123" mass="13518">MEGEEPPRRGGVMSRRSRSFFGLFGGYPGISQGPRSRSGEVEDEEGEESMEEEESEETEVADALGGGPEATEGPNIAPYNQPLSSQAEPNVFKMMEKMTQLMGQLTQEFAPRDTSRAPEFKNP</sequence>
<evidence type="ECO:0000256" key="1">
    <source>
        <dbReference type="SAM" id="MobiDB-lite"/>
    </source>
</evidence>
<name>A0A9Q3DWN5_9BASI</name>
<organism evidence="2 3">
    <name type="scientific">Austropuccinia psidii MF-1</name>
    <dbReference type="NCBI Taxonomy" id="1389203"/>
    <lineage>
        <taxon>Eukaryota</taxon>
        <taxon>Fungi</taxon>
        <taxon>Dikarya</taxon>
        <taxon>Basidiomycota</taxon>
        <taxon>Pucciniomycotina</taxon>
        <taxon>Pucciniomycetes</taxon>
        <taxon>Pucciniales</taxon>
        <taxon>Sphaerophragmiaceae</taxon>
        <taxon>Austropuccinia</taxon>
    </lineage>
</organism>